<accession>A0AAV7WXW5</accession>
<proteinExistence type="predicted"/>
<protein>
    <submittedName>
        <fullName evidence="1">Uncharacterized protein</fullName>
    </submittedName>
</protein>
<keyword evidence="2" id="KW-1185">Reference proteome</keyword>
<evidence type="ECO:0000313" key="1">
    <source>
        <dbReference type="EMBL" id="KAJ1217268.1"/>
    </source>
</evidence>
<gene>
    <name evidence="1" type="ORF">NDU88_004863</name>
</gene>
<organism evidence="1 2">
    <name type="scientific">Pleurodeles waltl</name>
    <name type="common">Iberian ribbed newt</name>
    <dbReference type="NCBI Taxonomy" id="8319"/>
    <lineage>
        <taxon>Eukaryota</taxon>
        <taxon>Metazoa</taxon>
        <taxon>Chordata</taxon>
        <taxon>Craniata</taxon>
        <taxon>Vertebrata</taxon>
        <taxon>Euteleostomi</taxon>
        <taxon>Amphibia</taxon>
        <taxon>Batrachia</taxon>
        <taxon>Caudata</taxon>
        <taxon>Salamandroidea</taxon>
        <taxon>Salamandridae</taxon>
        <taxon>Pleurodelinae</taxon>
        <taxon>Pleurodeles</taxon>
    </lineage>
</organism>
<dbReference type="EMBL" id="JANPWB010000001">
    <property type="protein sequence ID" value="KAJ1217268.1"/>
    <property type="molecule type" value="Genomic_DNA"/>
</dbReference>
<name>A0AAV7WXW5_PLEWA</name>
<dbReference type="Proteomes" id="UP001066276">
    <property type="component" value="Chromosome 1_1"/>
</dbReference>
<comment type="caution">
    <text evidence="1">The sequence shown here is derived from an EMBL/GenBank/DDBJ whole genome shotgun (WGS) entry which is preliminary data.</text>
</comment>
<dbReference type="AlphaFoldDB" id="A0AAV7WXW5"/>
<evidence type="ECO:0000313" key="2">
    <source>
        <dbReference type="Proteomes" id="UP001066276"/>
    </source>
</evidence>
<sequence length="67" mass="7396">MRPLELQRGRKCKACDSGEIVYGEGFGVRVLHLPQKPKEADIIPAALILEVSEFVLKVLQFLVSVGC</sequence>
<reference evidence="1" key="1">
    <citation type="journal article" date="2022" name="bioRxiv">
        <title>Sequencing and chromosome-scale assembly of the giantPleurodeles waltlgenome.</title>
        <authorList>
            <person name="Brown T."/>
            <person name="Elewa A."/>
            <person name="Iarovenko S."/>
            <person name="Subramanian E."/>
            <person name="Araus A.J."/>
            <person name="Petzold A."/>
            <person name="Susuki M."/>
            <person name="Suzuki K.-i.T."/>
            <person name="Hayashi T."/>
            <person name="Toyoda A."/>
            <person name="Oliveira C."/>
            <person name="Osipova E."/>
            <person name="Leigh N.D."/>
            <person name="Simon A."/>
            <person name="Yun M.H."/>
        </authorList>
    </citation>
    <scope>NUCLEOTIDE SEQUENCE</scope>
    <source>
        <strain evidence="1">20211129_DDA</strain>
        <tissue evidence="1">Liver</tissue>
    </source>
</reference>